<name>A0A5N5XD71_9EURO</name>
<protein>
    <submittedName>
        <fullName evidence="1">Uncharacterized protein</fullName>
    </submittedName>
</protein>
<dbReference type="EMBL" id="ML732156">
    <property type="protein sequence ID" value="KAB8078626.1"/>
    <property type="molecule type" value="Genomic_DNA"/>
</dbReference>
<dbReference type="OrthoDB" id="3546385at2759"/>
<sequence length="214" mass="24593">MAAAATDSHTFTFLRFSSLPPELRNQTWSLTKGCRQCHIFAPPFKPVQYVLYIALDKINDFWVEPADRLYQPVLLDKIVDVLPYLTRIAVPEILLPEADALPETFNRYFRLAVIFIAVDTPRELEDDVTKVQGWWEFNSTQGRAFVWNYDQGSFNWADGEHIGDESLYRRIEEASNGLGEVFSKNLIRGCEIRPGPCLEEMSELCMPSPDDVRL</sequence>
<keyword evidence="2" id="KW-1185">Reference proteome</keyword>
<reference evidence="1 2" key="1">
    <citation type="submission" date="2019-04" db="EMBL/GenBank/DDBJ databases">
        <title>Friends and foes A comparative genomics study of 23 Aspergillus species from section Flavi.</title>
        <authorList>
            <consortium name="DOE Joint Genome Institute"/>
            <person name="Kjaerbolling I."/>
            <person name="Vesth T."/>
            <person name="Frisvad J.C."/>
            <person name="Nybo J.L."/>
            <person name="Theobald S."/>
            <person name="Kildgaard S."/>
            <person name="Isbrandt T."/>
            <person name="Kuo A."/>
            <person name="Sato A."/>
            <person name="Lyhne E.K."/>
            <person name="Kogle M.E."/>
            <person name="Wiebenga A."/>
            <person name="Kun R.S."/>
            <person name="Lubbers R.J."/>
            <person name="Makela M.R."/>
            <person name="Barry K."/>
            <person name="Chovatia M."/>
            <person name="Clum A."/>
            <person name="Daum C."/>
            <person name="Haridas S."/>
            <person name="He G."/>
            <person name="LaButti K."/>
            <person name="Lipzen A."/>
            <person name="Mondo S."/>
            <person name="Riley R."/>
            <person name="Salamov A."/>
            <person name="Simmons B.A."/>
            <person name="Magnuson J.K."/>
            <person name="Henrissat B."/>
            <person name="Mortensen U.H."/>
            <person name="Larsen T.O."/>
            <person name="Devries R.P."/>
            <person name="Grigoriev I.V."/>
            <person name="Machida M."/>
            <person name="Baker S.E."/>
            <person name="Andersen M.R."/>
        </authorList>
    </citation>
    <scope>NUCLEOTIDE SEQUENCE [LARGE SCALE GENOMIC DNA]</scope>
    <source>
        <strain evidence="1 2">CBS 151.66</strain>
    </source>
</reference>
<gene>
    <name evidence="1" type="ORF">BDV29DRAFT_152520</name>
</gene>
<organism evidence="1 2">
    <name type="scientific">Aspergillus leporis</name>
    <dbReference type="NCBI Taxonomy" id="41062"/>
    <lineage>
        <taxon>Eukaryota</taxon>
        <taxon>Fungi</taxon>
        <taxon>Dikarya</taxon>
        <taxon>Ascomycota</taxon>
        <taxon>Pezizomycotina</taxon>
        <taxon>Eurotiomycetes</taxon>
        <taxon>Eurotiomycetidae</taxon>
        <taxon>Eurotiales</taxon>
        <taxon>Aspergillaceae</taxon>
        <taxon>Aspergillus</taxon>
        <taxon>Aspergillus subgen. Circumdati</taxon>
    </lineage>
</organism>
<evidence type="ECO:0000313" key="1">
    <source>
        <dbReference type="EMBL" id="KAB8078626.1"/>
    </source>
</evidence>
<evidence type="ECO:0000313" key="2">
    <source>
        <dbReference type="Proteomes" id="UP000326565"/>
    </source>
</evidence>
<dbReference type="AlphaFoldDB" id="A0A5N5XD71"/>
<accession>A0A5N5XD71</accession>
<proteinExistence type="predicted"/>
<dbReference type="Proteomes" id="UP000326565">
    <property type="component" value="Unassembled WGS sequence"/>
</dbReference>